<dbReference type="AlphaFoldDB" id="A0A4Y3K8Q8"/>
<reference evidence="1 2" key="1">
    <citation type="submission" date="2019-06" db="EMBL/GenBank/DDBJ databases">
        <title>Whole genome shotgun sequence of Cellulomonas uda NBRC 3747.</title>
        <authorList>
            <person name="Hosoyama A."/>
            <person name="Uohara A."/>
            <person name="Ohji S."/>
            <person name="Ichikawa N."/>
        </authorList>
    </citation>
    <scope>NUCLEOTIDE SEQUENCE [LARGE SCALE GENOMIC DNA]</scope>
    <source>
        <strain evidence="1 2">NBRC 3747</strain>
    </source>
</reference>
<dbReference type="EMBL" id="BJLP01000018">
    <property type="protein sequence ID" value="GEA80899.1"/>
    <property type="molecule type" value="Genomic_DNA"/>
</dbReference>
<protein>
    <submittedName>
        <fullName evidence="1">Uncharacterized protein</fullName>
    </submittedName>
</protein>
<keyword evidence="2" id="KW-1185">Reference proteome</keyword>
<evidence type="ECO:0000313" key="2">
    <source>
        <dbReference type="Proteomes" id="UP000315842"/>
    </source>
</evidence>
<evidence type="ECO:0000313" key="1">
    <source>
        <dbReference type="EMBL" id="GEA80899.1"/>
    </source>
</evidence>
<gene>
    <name evidence="1" type="ORF">CUD01_13430</name>
</gene>
<name>A0A4Y3K8Q8_CELUD</name>
<proteinExistence type="predicted"/>
<organism evidence="1 2">
    <name type="scientific">Cellulomonas uda</name>
    <dbReference type="NCBI Taxonomy" id="1714"/>
    <lineage>
        <taxon>Bacteria</taxon>
        <taxon>Bacillati</taxon>
        <taxon>Actinomycetota</taxon>
        <taxon>Actinomycetes</taxon>
        <taxon>Micrococcales</taxon>
        <taxon>Cellulomonadaceae</taxon>
        <taxon>Cellulomonas</taxon>
    </lineage>
</organism>
<comment type="caution">
    <text evidence="1">The sequence shown here is derived from an EMBL/GenBank/DDBJ whole genome shotgun (WGS) entry which is preliminary data.</text>
</comment>
<dbReference type="RefSeq" id="WP_141319763.1">
    <property type="nucleotide sequence ID" value="NZ_BJLP01000018.1"/>
</dbReference>
<accession>A0A4Y3K8Q8</accession>
<sequence>MLTELESRLADVLGAALPAPFGGRVRRRGAAPPNGAGPVVRLGVEAYSPLEPDLFSARPETGAGAPSLRRVVRLRVRLGVDVTTDPPGDRLGLLAGTDALLFALQAPEVRSGRALLAPGDQGFRLDSLELLDVGDDDPAVLLEAVGWFWPVGVAGQDGRAIVRALVREVRLPVRLTLGGPLVAGGAGVACDLVLGATGTADVTAGATTSAPFGELALHLLDAGGGPGAGSLDTPASPAGTQVVASVDARDAGAGTTFTYVPPATVAREQLVVLARAGEGADARTGMELARFDLVVTP</sequence>
<dbReference type="Proteomes" id="UP000315842">
    <property type="component" value="Unassembled WGS sequence"/>
</dbReference>